<dbReference type="EMBL" id="HBGA01064552">
    <property type="protein sequence ID" value="CAD9012853.1"/>
    <property type="molecule type" value="Transcribed_RNA"/>
</dbReference>
<dbReference type="Gene3D" id="1.10.238.10">
    <property type="entry name" value="EF-hand"/>
    <property type="match status" value="2"/>
</dbReference>
<protein>
    <submittedName>
        <fullName evidence="8">Uncharacterized protein</fullName>
    </submittedName>
</protein>
<sequence length="673" mass="76320">MPPPPNDGRVSPDRTMNEVKSLASDRQQRQEATFVRWVNAAFKRAGQADKLENLSSDLTSGINLIKLMKVLCPDVAVPNYNKNPKMRFALMENLNRALEMVEEGGIKTVGIGADNIADHNMMLILGLIWSIIYHVRIGKIQIGEGKDGKSGREGLLFWCQRQTANYESEGVKVKNFTSSWSDGLALAALIENNRPDLLSFQGMKALGKPQAVVAECIRVAEESLEVPRLLEVDDILIADDEKVMMAYVSEFYTLFAKQSQAQDAVRRAQRFVQLEMKVADLVEQYEKGVPDFTMWADGVFKEFGTLEVADPSLEDAWAKTQRAEAFRANEAKDKTKQCHHLIHLYDEIQLNCRTHNRKKYETPEGILTGPELKHLSSELTQKAWDFIRAVREYYDREKTKAAAQYVSLVEELNTWMKSIEGAVMREASTAGDQASMEKSHAQLAELQEEVHKQDLFKRTQEAAEHLQQGGVPTHTVGGTHHRWDEMCWRMETLQQNISQKKTCMEEELEQAKAQAAGVPQEKVEEYREIFHVFDEKKENCLSLSQFGDCLKGVGIQVSDVELEPLYRRYAVVLPVEVFGCMLTQAPVDSAERCTEGVGIPFDNFITFMWENTQDVESKEQVMQSFRSLAKDKDFITEEDLSSVDPAVSLFCIKHFPRGPHGFDYSTFVASKFL</sequence>
<evidence type="ECO:0000256" key="2">
    <source>
        <dbReference type="ARBA" id="ARBA00022737"/>
    </source>
</evidence>
<evidence type="ECO:0000256" key="1">
    <source>
        <dbReference type="ARBA" id="ARBA00010255"/>
    </source>
</evidence>
<proteinExistence type="inferred from homology"/>
<dbReference type="SUPFAM" id="SSF47576">
    <property type="entry name" value="Calponin-homology domain, CH-domain"/>
    <property type="match status" value="1"/>
</dbReference>
<dbReference type="SUPFAM" id="SSF47473">
    <property type="entry name" value="EF-hand"/>
    <property type="match status" value="1"/>
</dbReference>
<feature type="domain" description="Calponin-homology (CH)" evidence="6">
    <location>
        <begin position="149"/>
        <end position="256"/>
    </location>
</feature>
<keyword evidence="4" id="KW-0009">Actin-binding</keyword>
<gene>
    <name evidence="8" type="ORF">EGYM00392_LOCUS23955</name>
</gene>
<name>A0A7S1IHL8_9EUGL</name>
<evidence type="ECO:0000256" key="4">
    <source>
        <dbReference type="ARBA" id="ARBA00023203"/>
    </source>
</evidence>
<dbReference type="Pfam" id="PF08726">
    <property type="entry name" value="EFhand_Ca_insen"/>
    <property type="match status" value="1"/>
</dbReference>
<organism evidence="8">
    <name type="scientific">Eutreptiella gymnastica</name>
    <dbReference type="NCBI Taxonomy" id="73025"/>
    <lineage>
        <taxon>Eukaryota</taxon>
        <taxon>Discoba</taxon>
        <taxon>Euglenozoa</taxon>
        <taxon>Euglenida</taxon>
        <taxon>Spirocuta</taxon>
        <taxon>Euglenophyceae</taxon>
        <taxon>Eutreptiales</taxon>
        <taxon>Eutreptiaceae</taxon>
        <taxon>Eutreptiella</taxon>
    </lineage>
</organism>
<dbReference type="InterPro" id="IPR014837">
    <property type="entry name" value="EF-hand_Ca_insen"/>
</dbReference>
<dbReference type="PROSITE" id="PS50021">
    <property type="entry name" value="CH"/>
    <property type="match status" value="2"/>
</dbReference>
<dbReference type="SMART" id="SM00033">
    <property type="entry name" value="CH"/>
    <property type="match status" value="2"/>
</dbReference>
<dbReference type="GO" id="GO:0005509">
    <property type="term" value="F:calcium ion binding"/>
    <property type="evidence" value="ECO:0007669"/>
    <property type="project" value="InterPro"/>
</dbReference>
<dbReference type="PANTHER" id="PTHR11915">
    <property type="entry name" value="SPECTRIN/FILAMIN RELATED CYTOSKELETAL PROTEIN"/>
    <property type="match status" value="1"/>
</dbReference>
<dbReference type="PROSITE" id="PS50222">
    <property type="entry name" value="EF_HAND_2"/>
    <property type="match status" value="1"/>
</dbReference>
<evidence type="ECO:0000313" key="8">
    <source>
        <dbReference type="EMBL" id="CAD9012853.1"/>
    </source>
</evidence>
<dbReference type="Gene3D" id="1.10.418.10">
    <property type="entry name" value="Calponin-like domain"/>
    <property type="match status" value="2"/>
</dbReference>
<evidence type="ECO:0000256" key="5">
    <source>
        <dbReference type="SAM" id="MobiDB-lite"/>
    </source>
</evidence>
<evidence type="ECO:0000256" key="3">
    <source>
        <dbReference type="ARBA" id="ARBA00022837"/>
    </source>
</evidence>
<dbReference type="SUPFAM" id="SSF46966">
    <property type="entry name" value="Spectrin repeat"/>
    <property type="match status" value="2"/>
</dbReference>
<accession>A0A7S1IHL8</accession>
<dbReference type="InterPro" id="IPR011992">
    <property type="entry name" value="EF-hand-dom_pair"/>
</dbReference>
<feature type="domain" description="EF-hand" evidence="7">
    <location>
        <begin position="521"/>
        <end position="556"/>
    </location>
</feature>
<keyword evidence="2" id="KW-0677">Repeat</keyword>
<dbReference type="InterPro" id="IPR002048">
    <property type="entry name" value="EF_hand_dom"/>
</dbReference>
<dbReference type="SMART" id="SM01184">
    <property type="entry name" value="efhand_Ca_insen"/>
    <property type="match status" value="1"/>
</dbReference>
<comment type="similarity">
    <text evidence="1">Belongs to the alpha-actinin family.</text>
</comment>
<dbReference type="InterPro" id="IPR001589">
    <property type="entry name" value="Actinin_actin-bd_CS"/>
</dbReference>
<dbReference type="Gene3D" id="1.20.58.60">
    <property type="match status" value="2"/>
</dbReference>
<dbReference type="InterPro" id="IPR036872">
    <property type="entry name" value="CH_dom_sf"/>
</dbReference>
<evidence type="ECO:0000259" key="6">
    <source>
        <dbReference type="PROSITE" id="PS50021"/>
    </source>
</evidence>
<dbReference type="PROSITE" id="PS00019">
    <property type="entry name" value="ACTININ_1"/>
    <property type="match status" value="1"/>
</dbReference>
<evidence type="ECO:0000259" key="7">
    <source>
        <dbReference type="PROSITE" id="PS50222"/>
    </source>
</evidence>
<keyword evidence="3" id="KW-0106">Calcium</keyword>
<dbReference type="Pfam" id="PF00307">
    <property type="entry name" value="CH"/>
    <property type="match status" value="2"/>
</dbReference>
<dbReference type="InterPro" id="IPR001715">
    <property type="entry name" value="CH_dom"/>
</dbReference>
<dbReference type="AlphaFoldDB" id="A0A7S1IHL8"/>
<reference evidence="8" key="1">
    <citation type="submission" date="2021-01" db="EMBL/GenBank/DDBJ databases">
        <authorList>
            <person name="Corre E."/>
            <person name="Pelletier E."/>
            <person name="Niang G."/>
            <person name="Scheremetjew M."/>
            <person name="Finn R."/>
            <person name="Kale V."/>
            <person name="Holt S."/>
            <person name="Cochrane G."/>
            <person name="Meng A."/>
            <person name="Brown T."/>
            <person name="Cohen L."/>
        </authorList>
    </citation>
    <scope>NUCLEOTIDE SEQUENCE</scope>
    <source>
        <strain evidence="8">NIES-381</strain>
    </source>
</reference>
<feature type="region of interest" description="Disordered" evidence="5">
    <location>
        <begin position="1"/>
        <end position="27"/>
    </location>
</feature>
<dbReference type="GO" id="GO:0003779">
    <property type="term" value="F:actin binding"/>
    <property type="evidence" value="ECO:0007669"/>
    <property type="project" value="UniProtKB-KW"/>
</dbReference>
<feature type="domain" description="Calponin-homology (CH)" evidence="6">
    <location>
        <begin position="28"/>
        <end position="136"/>
    </location>
</feature>